<keyword evidence="2" id="KW-1185">Reference proteome</keyword>
<reference evidence="1" key="1">
    <citation type="journal article" date="2020" name="Stud. Mycol.">
        <title>101 Dothideomycetes genomes: a test case for predicting lifestyles and emergence of pathogens.</title>
        <authorList>
            <person name="Haridas S."/>
            <person name="Albert R."/>
            <person name="Binder M."/>
            <person name="Bloem J."/>
            <person name="Labutti K."/>
            <person name="Salamov A."/>
            <person name="Andreopoulos B."/>
            <person name="Baker S."/>
            <person name="Barry K."/>
            <person name="Bills G."/>
            <person name="Bluhm B."/>
            <person name="Cannon C."/>
            <person name="Castanera R."/>
            <person name="Culley D."/>
            <person name="Daum C."/>
            <person name="Ezra D."/>
            <person name="Gonzalez J."/>
            <person name="Henrissat B."/>
            <person name="Kuo A."/>
            <person name="Liang C."/>
            <person name="Lipzen A."/>
            <person name="Lutzoni F."/>
            <person name="Magnuson J."/>
            <person name="Mondo S."/>
            <person name="Nolan M."/>
            <person name="Ohm R."/>
            <person name="Pangilinan J."/>
            <person name="Park H.-J."/>
            <person name="Ramirez L."/>
            <person name="Alfaro M."/>
            <person name="Sun H."/>
            <person name="Tritt A."/>
            <person name="Yoshinaga Y."/>
            <person name="Zwiers L.-H."/>
            <person name="Turgeon B."/>
            <person name="Goodwin S."/>
            <person name="Spatafora J."/>
            <person name="Crous P."/>
            <person name="Grigoriev I."/>
        </authorList>
    </citation>
    <scope>NUCLEOTIDE SEQUENCE</scope>
    <source>
        <strain evidence="1">CBS 379.55</strain>
    </source>
</reference>
<dbReference type="Proteomes" id="UP000800097">
    <property type="component" value="Unassembled WGS sequence"/>
</dbReference>
<organism evidence="1 2">
    <name type="scientific">Westerdykella ornata</name>
    <dbReference type="NCBI Taxonomy" id="318751"/>
    <lineage>
        <taxon>Eukaryota</taxon>
        <taxon>Fungi</taxon>
        <taxon>Dikarya</taxon>
        <taxon>Ascomycota</taxon>
        <taxon>Pezizomycotina</taxon>
        <taxon>Dothideomycetes</taxon>
        <taxon>Pleosporomycetidae</taxon>
        <taxon>Pleosporales</taxon>
        <taxon>Sporormiaceae</taxon>
        <taxon>Westerdykella</taxon>
    </lineage>
</organism>
<name>A0A6A6JME0_WESOR</name>
<dbReference type="RefSeq" id="XP_033654657.1">
    <property type="nucleotide sequence ID" value="XM_033794601.1"/>
</dbReference>
<dbReference type="OrthoDB" id="190201at2759"/>
<dbReference type="EMBL" id="ML986491">
    <property type="protein sequence ID" value="KAF2277118.1"/>
    <property type="molecule type" value="Genomic_DNA"/>
</dbReference>
<gene>
    <name evidence="1" type="ORF">EI97DRAFT_310211</name>
</gene>
<accession>A0A6A6JME0</accession>
<evidence type="ECO:0000313" key="1">
    <source>
        <dbReference type="EMBL" id="KAF2277118.1"/>
    </source>
</evidence>
<sequence length="202" mass="22448">MNLASREFNAASQDDRDTSDLLTRRLYLHGIAYLLQGLPGNLTDEEALSLRYVMPQSLMDTLVNHPQGCTGSMVTGQREPQQSSSILQRIIAGIVVQMFIITQLLLPYVRLLVGQAYRWECQHKAGQRLVCTGIRAAKGVGRRTLQVSQAVRQMNDGKVGWAIDEAALWWIQGLIGGIQQRISGVKLITMDETYMASSAKTE</sequence>
<dbReference type="GeneID" id="54547776"/>
<evidence type="ECO:0000313" key="2">
    <source>
        <dbReference type="Proteomes" id="UP000800097"/>
    </source>
</evidence>
<dbReference type="AlphaFoldDB" id="A0A6A6JME0"/>
<proteinExistence type="predicted"/>
<protein>
    <submittedName>
        <fullName evidence="1">Uncharacterized protein</fullName>
    </submittedName>
</protein>